<accession>T1BXT6</accession>
<evidence type="ECO:0000313" key="1">
    <source>
        <dbReference type="EMBL" id="EQD58004.1"/>
    </source>
</evidence>
<sequence length="133" mass="14478">TPQFANFPGQGNSVTPELLWAFRYHRIYLQGITGYTIPTGVGAIANPFFMASAGRSFKQVIALQLEADINGAIPLSGGRVASMVTVIPEIAYMPYGDLWLNEFGEGLTTYGSMGPQPTTYFMMEFELGLLLGE</sequence>
<gene>
    <name evidence="1" type="ORF">B1A_11007</name>
</gene>
<name>T1BXT6_9ZZZZ</name>
<organism evidence="1">
    <name type="scientific">mine drainage metagenome</name>
    <dbReference type="NCBI Taxonomy" id="410659"/>
    <lineage>
        <taxon>unclassified sequences</taxon>
        <taxon>metagenomes</taxon>
        <taxon>ecological metagenomes</taxon>
    </lineage>
</organism>
<dbReference type="EMBL" id="AUZX01007847">
    <property type="protein sequence ID" value="EQD58004.1"/>
    <property type="molecule type" value="Genomic_DNA"/>
</dbReference>
<reference evidence="1" key="2">
    <citation type="journal article" date="2014" name="ISME J.">
        <title>Microbial stratification in low pH oxic and suboxic macroscopic growths along an acid mine drainage.</title>
        <authorList>
            <person name="Mendez-Garcia C."/>
            <person name="Mesa V."/>
            <person name="Sprenger R.R."/>
            <person name="Richter M."/>
            <person name="Diez M.S."/>
            <person name="Solano J."/>
            <person name="Bargiela R."/>
            <person name="Golyshina O.V."/>
            <person name="Manteca A."/>
            <person name="Ramos J.L."/>
            <person name="Gallego J.R."/>
            <person name="Llorente I."/>
            <person name="Martins Dos Santos V.A."/>
            <person name="Jensen O.N."/>
            <person name="Pelaez A.I."/>
            <person name="Sanchez J."/>
            <person name="Ferrer M."/>
        </authorList>
    </citation>
    <scope>NUCLEOTIDE SEQUENCE</scope>
</reference>
<dbReference type="AlphaFoldDB" id="T1BXT6"/>
<reference evidence="1" key="1">
    <citation type="submission" date="2013-08" db="EMBL/GenBank/DDBJ databases">
        <authorList>
            <person name="Mendez C."/>
            <person name="Richter M."/>
            <person name="Ferrer M."/>
            <person name="Sanchez J."/>
        </authorList>
    </citation>
    <scope>NUCLEOTIDE SEQUENCE</scope>
</reference>
<protein>
    <submittedName>
        <fullName evidence="1">Uncharacterized protein</fullName>
    </submittedName>
</protein>
<feature type="non-terminal residue" evidence="1">
    <location>
        <position position="1"/>
    </location>
</feature>
<proteinExistence type="predicted"/>
<comment type="caution">
    <text evidence="1">The sequence shown here is derived from an EMBL/GenBank/DDBJ whole genome shotgun (WGS) entry which is preliminary data.</text>
</comment>